<feature type="compositionally biased region" description="Basic residues" evidence="3">
    <location>
        <begin position="600"/>
        <end position="620"/>
    </location>
</feature>
<protein>
    <submittedName>
        <fullName evidence="5">NEDD4 binding protein 2 like 2</fullName>
    </submittedName>
</protein>
<dbReference type="InterPro" id="IPR026302">
    <property type="entry name" value="NEDD4-bd_p2"/>
</dbReference>
<sequence>MPYGEIEAKSLDHGEELTGEPCYKKLKSTEEPYVFSHHGSANFHRIQEKTGNDWVPVTIVDVRGHSFPQEDKTKSTDSVKPVHGEMPGNNRSDVIESIDPQILQGASPALVSTDDEIYSTSKAFIGPIYKPPEKKKCNERGNHSDAISGIDGKGRREQKQKFNSKKSELDNELFQFYKEIEELENEKDDLEGSCKEPEPSEEKLTTYYQDHNNELLKSEEGKERDISNVLQSHCGYEQHMENEPGKYPCNGQVIPAFCEDSLTSFRPEWQSVHSFIVPQCPPPPSFNYHLNMQRFSAPPNPPSNIFHAPDGSQHQNGYYVNSCHINWNCLTFDQNNDYIDCSENTSRDPSSTNGYSVQDRYVSNGFCETREGCWKDPSVDKHGGTDRLMNQQFQEEKLNKLQKLLILLRGLPGSGKTTLSRILLGQSRDGIVFSTDDYFHHQDGYRYNVNQLGDAHDWNQNRAKQAINQGKSPVIIDNTNTQAWEMKPYVEMAIGKGYRVEFHEPETWWKFDPEELEKRNKHGVSRKKIAQMLDRYEYEMSISIVMNSVEPPHKSTQRPPPSQGRQRIKRLSSIKANCELQCAQWERYCSFRERDLKKTGHRLSKTKQKRSRKRNKKQNSHSKIMGENSFETLSYHTLGDQDPSQSEEEDLEDTKRELACTCTGGLGNEQGDFVNSHRDEVWKSINPEDSFPNVVSVVELDNTPKNYLPKENDDSFLNMSLMPNENSVTCPVMTQNLSCVASDDCSGTKVGKHPGNRHPTALDIQGRSTDIPGSFMQKREKVHKRLQNETILYPQCGSRTSDKGLRKEQGVNATKNNYWAFFSHNPSDEELQLGSERQTCLGSWPEGPHKFIYEQRPKKDRWQKLASPDSRGQLITLISTSEETSVPGSSPETLVEEKLVIENEDLSPSTENTDSIIATETSIFRSCLPKLDIPKSDLHSAKNKKRREKRIFNLAPNFNLLAQSYINVKERGGCGLLTESHGLKIILEEEKDRISEINNKEENTQKLMTFNHHPSWFYFDIFKDPPLNVGRPSYSHYLPFNRHSVYFYKNPVPSLVLQYTSSFRMVSFTSKKSFLTFKSQTRVDNQLSDIGFSSSEISSSQPDPLNSVRVTSDLHFLNESFDEKLKTWEEPKPSQFLQTENNQDLTSIGFDSLELQLSQGFAFQLVKLFGSPGVPMESLLPDDCVVSLDWGTLKMIYLQWKTSVELNSSVFLVLLKILPIKKECSVPTQRMIFSAILLGYQNWFG</sequence>
<dbReference type="Pfam" id="PF13671">
    <property type="entry name" value="AAA_33"/>
    <property type="match status" value="1"/>
</dbReference>
<dbReference type="OrthoDB" id="3231855at2759"/>
<evidence type="ECO:0000256" key="1">
    <source>
        <dbReference type="ARBA" id="ARBA00023054"/>
    </source>
</evidence>
<reference evidence="5" key="2">
    <citation type="submission" date="2025-08" db="UniProtKB">
        <authorList>
            <consortium name="Ensembl"/>
        </authorList>
    </citation>
    <scope>IDENTIFICATION</scope>
</reference>
<dbReference type="GeneTree" id="ENSGT00940000161440"/>
<feature type="compositionally biased region" description="Basic and acidic residues" evidence="3">
    <location>
        <begin position="67"/>
        <end position="83"/>
    </location>
</feature>
<reference evidence="5" key="3">
    <citation type="submission" date="2025-09" db="UniProtKB">
        <authorList>
            <consortium name="Ensembl"/>
        </authorList>
    </citation>
    <scope>IDENTIFICATION</scope>
</reference>
<feature type="region of interest" description="Disordered" evidence="3">
    <location>
        <begin position="67"/>
        <end position="89"/>
    </location>
</feature>
<keyword evidence="1 2" id="KW-0175">Coiled coil</keyword>
<accession>A0A7N5KMP9</accession>
<dbReference type="GO" id="GO:0000122">
    <property type="term" value="P:negative regulation of transcription by RNA polymerase II"/>
    <property type="evidence" value="ECO:0007669"/>
    <property type="project" value="TreeGrafter"/>
</dbReference>
<dbReference type="Proteomes" id="UP000008912">
    <property type="component" value="Unassembled WGS sequence"/>
</dbReference>
<dbReference type="RefSeq" id="XP_034520939.1">
    <property type="nucleotide sequence ID" value="XM_034665048.1"/>
</dbReference>
<evidence type="ECO:0000313" key="5">
    <source>
        <dbReference type="Ensembl" id="ENSAMEP00000042362.1"/>
    </source>
</evidence>
<dbReference type="GeneID" id="100474379"/>
<name>A0A7N5KMP9_AILME</name>
<feature type="coiled-coil region" evidence="2">
    <location>
        <begin position="166"/>
        <end position="193"/>
    </location>
</feature>
<dbReference type="FunFam" id="3.40.50.300:FF:000620">
    <property type="entry name" value="NEDD4-binding protein 2 isoform X1"/>
    <property type="match status" value="1"/>
</dbReference>
<organism evidence="5 6">
    <name type="scientific">Ailuropoda melanoleuca</name>
    <name type="common">Giant panda</name>
    <dbReference type="NCBI Taxonomy" id="9646"/>
    <lineage>
        <taxon>Eukaryota</taxon>
        <taxon>Metazoa</taxon>
        <taxon>Chordata</taxon>
        <taxon>Craniata</taxon>
        <taxon>Vertebrata</taxon>
        <taxon>Euteleostomi</taxon>
        <taxon>Mammalia</taxon>
        <taxon>Eutheria</taxon>
        <taxon>Laurasiatheria</taxon>
        <taxon>Carnivora</taxon>
        <taxon>Caniformia</taxon>
        <taxon>Ursidae</taxon>
        <taxon>Ailuropoda</taxon>
    </lineage>
</organism>
<evidence type="ECO:0000256" key="2">
    <source>
        <dbReference type="SAM" id="Coils"/>
    </source>
</evidence>
<feature type="domain" description="DUF7818" evidence="4">
    <location>
        <begin position="1149"/>
        <end position="1189"/>
    </location>
</feature>
<dbReference type="PANTHER" id="PTHR13308">
    <property type="entry name" value="NEDD4-BINDING PROTEIN 2-LIKE 1"/>
    <property type="match status" value="1"/>
</dbReference>
<dbReference type="GO" id="GO:0005634">
    <property type="term" value="C:nucleus"/>
    <property type="evidence" value="ECO:0007669"/>
    <property type="project" value="TreeGrafter"/>
</dbReference>
<dbReference type="PANTHER" id="PTHR13308:SF23">
    <property type="entry name" value="NEDD4-BINDING PROTEIN 2-LIKE 2"/>
    <property type="match status" value="1"/>
</dbReference>
<feature type="compositionally biased region" description="Basic and acidic residues" evidence="3">
    <location>
        <begin position="152"/>
        <end position="166"/>
    </location>
</feature>
<proteinExistence type="predicted"/>
<feature type="region of interest" description="Disordered" evidence="3">
    <location>
        <begin position="548"/>
        <end position="568"/>
    </location>
</feature>
<dbReference type="Gene3D" id="3.40.50.300">
    <property type="entry name" value="P-loop containing nucleotide triphosphate hydrolases"/>
    <property type="match status" value="1"/>
</dbReference>
<gene>
    <name evidence="5" type="primary">N4BP2L2</name>
</gene>
<dbReference type="SUPFAM" id="SSF52540">
    <property type="entry name" value="P-loop containing nucleoside triphosphate hydrolases"/>
    <property type="match status" value="1"/>
</dbReference>
<evidence type="ECO:0000259" key="4">
    <source>
        <dbReference type="Pfam" id="PF25126"/>
    </source>
</evidence>
<dbReference type="InterPro" id="IPR027417">
    <property type="entry name" value="P-loop_NTPase"/>
</dbReference>
<feature type="compositionally biased region" description="Basic and acidic residues" evidence="3">
    <location>
        <begin position="131"/>
        <end position="143"/>
    </location>
</feature>
<dbReference type="AlphaFoldDB" id="A0A7N5KMP9"/>
<reference evidence="5 6" key="1">
    <citation type="journal article" date="2010" name="Nature">
        <title>The sequence and de novo assembly of the giant panda genome.</title>
        <authorList>
            <person name="Li R."/>
            <person name="Fan W."/>
            <person name="Tian G."/>
            <person name="Zhu H."/>
            <person name="He L."/>
            <person name="Cai J."/>
            <person name="Huang Q."/>
            <person name="Cai Q."/>
            <person name="Li B."/>
            <person name="Bai Y."/>
            <person name="Zhang Z."/>
            <person name="Zhang Y."/>
            <person name="Wang W."/>
            <person name="Li J."/>
            <person name="Wei F."/>
            <person name="Li H."/>
            <person name="Jian M."/>
            <person name="Li J."/>
            <person name="Zhang Z."/>
            <person name="Nielsen R."/>
            <person name="Li D."/>
            <person name="Gu W."/>
            <person name="Yang Z."/>
            <person name="Xuan Z."/>
            <person name="Ryder O.A."/>
            <person name="Leung F.C."/>
            <person name="Zhou Y."/>
            <person name="Cao J."/>
            <person name="Sun X."/>
            <person name="Fu Y."/>
            <person name="Fang X."/>
            <person name="Guo X."/>
            <person name="Wang B."/>
            <person name="Hou R."/>
            <person name="Shen F."/>
            <person name="Mu B."/>
            <person name="Ni P."/>
            <person name="Lin R."/>
            <person name="Qian W."/>
            <person name="Wang G."/>
            <person name="Yu C."/>
            <person name="Nie W."/>
            <person name="Wang J."/>
            <person name="Wu Z."/>
            <person name="Liang H."/>
            <person name="Min J."/>
            <person name="Wu Q."/>
            <person name="Cheng S."/>
            <person name="Ruan J."/>
            <person name="Wang M."/>
            <person name="Shi Z."/>
            <person name="Wen M."/>
            <person name="Liu B."/>
            <person name="Ren X."/>
            <person name="Zheng H."/>
            <person name="Dong D."/>
            <person name="Cook K."/>
            <person name="Shan G."/>
            <person name="Zhang H."/>
            <person name="Kosiol C."/>
            <person name="Xie X."/>
            <person name="Lu Z."/>
            <person name="Zheng H."/>
            <person name="Li Y."/>
            <person name="Steiner C.C."/>
            <person name="Lam T.T."/>
            <person name="Lin S."/>
            <person name="Zhang Q."/>
            <person name="Li G."/>
            <person name="Tian J."/>
            <person name="Gong T."/>
            <person name="Liu H."/>
            <person name="Zhang D."/>
            <person name="Fang L."/>
            <person name="Ye C."/>
            <person name="Zhang J."/>
            <person name="Hu W."/>
            <person name="Xu A."/>
            <person name="Ren Y."/>
            <person name="Zhang G."/>
            <person name="Bruford M.W."/>
            <person name="Li Q."/>
            <person name="Ma L."/>
            <person name="Guo Y."/>
            <person name="An N."/>
            <person name="Hu Y."/>
            <person name="Zheng Y."/>
            <person name="Shi Y."/>
            <person name="Li Z."/>
            <person name="Liu Q."/>
            <person name="Chen Y."/>
            <person name="Zhao J."/>
            <person name="Qu N."/>
            <person name="Zhao S."/>
            <person name="Tian F."/>
            <person name="Wang X."/>
            <person name="Wang H."/>
            <person name="Xu L."/>
            <person name="Liu X."/>
            <person name="Vinar T."/>
            <person name="Wang Y."/>
            <person name="Lam T.W."/>
            <person name="Yiu S.M."/>
            <person name="Liu S."/>
            <person name="Zhang H."/>
            <person name="Li D."/>
            <person name="Huang Y."/>
            <person name="Wang X."/>
            <person name="Yang G."/>
            <person name="Jiang Z."/>
            <person name="Wang J."/>
            <person name="Qin N."/>
            <person name="Li L."/>
            <person name="Li J."/>
            <person name="Bolund L."/>
            <person name="Kristiansen K."/>
            <person name="Wong G.K."/>
            <person name="Olson M."/>
            <person name="Zhang X."/>
            <person name="Li S."/>
            <person name="Yang H."/>
            <person name="Wang J."/>
            <person name="Wang J."/>
        </authorList>
    </citation>
    <scope>NUCLEOTIDE SEQUENCE [LARGE SCALE GENOMIC DNA]</scope>
</reference>
<dbReference type="InterPro" id="IPR056720">
    <property type="entry name" value="DUF7818"/>
</dbReference>
<evidence type="ECO:0000313" key="6">
    <source>
        <dbReference type="Proteomes" id="UP000008912"/>
    </source>
</evidence>
<feature type="region of interest" description="Disordered" evidence="3">
    <location>
        <begin position="750"/>
        <end position="770"/>
    </location>
</feature>
<dbReference type="Pfam" id="PF25126">
    <property type="entry name" value="DUF7818"/>
    <property type="match status" value="1"/>
</dbReference>
<feature type="region of interest" description="Disordered" evidence="3">
    <location>
        <begin position="131"/>
        <end position="166"/>
    </location>
</feature>
<feature type="region of interest" description="Disordered" evidence="3">
    <location>
        <begin position="635"/>
        <end position="654"/>
    </location>
</feature>
<dbReference type="GO" id="GO:0003714">
    <property type="term" value="F:transcription corepressor activity"/>
    <property type="evidence" value="ECO:0007669"/>
    <property type="project" value="TreeGrafter"/>
</dbReference>
<feature type="region of interest" description="Disordered" evidence="3">
    <location>
        <begin position="600"/>
        <end position="628"/>
    </location>
</feature>
<dbReference type="InParanoid" id="A0A7N5KMP9"/>
<keyword evidence="6" id="KW-1185">Reference proteome</keyword>
<dbReference type="Ensembl" id="ENSAMET00000026792.1">
    <property type="protein sequence ID" value="ENSAMEP00000042362.1"/>
    <property type="gene ID" value="ENSAMEG00000009371.2"/>
</dbReference>
<dbReference type="CTD" id="10443"/>
<evidence type="ECO:0000256" key="3">
    <source>
        <dbReference type="SAM" id="MobiDB-lite"/>
    </source>
</evidence>